<proteinExistence type="inferred from homology"/>
<dbReference type="CDD" id="cd03784">
    <property type="entry name" value="GT1_Gtf-like"/>
    <property type="match status" value="2"/>
</dbReference>
<dbReference type="FunFam" id="3.40.50.2000:FF:000019">
    <property type="entry name" value="Glycosyltransferase"/>
    <property type="match status" value="2"/>
</dbReference>
<name>A0A396JYC2_MEDTR</name>
<dbReference type="Pfam" id="PF00201">
    <property type="entry name" value="UDPGT"/>
    <property type="match status" value="2"/>
</dbReference>
<evidence type="ECO:0000313" key="3">
    <source>
        <dbReference type="EMBL" id="RHN82254.1"/>
    </source>
</evidence>
<dbReference type="AlphaFoldDB" id="A0A396JYC2"/>
<protein>
    <submittedName>
        <fullName evidence="3">Putative limonoid glucosyltransferase</fullName>
        <ecNumber evidence="3">2.4.1.210</ecNumber>
    </submittedName>
</protein>
<evidence type="ECO:0000256" key="2">
    <source>
        <dbReference type="ARBA" id="ARBA00022679"/>
    </source>
</evidence>
<dbReference type="Gene3D" id="3.40.50.2000">
    <property type="entry name" value="Glycogen Phosphorylase B"/>
    <property type="match status" value="4"/>
</dbReference>
<dbReference type="InterPro" id="IPR002213">
    <property type="entry name" value="UDP_glucos_trans"/>
</dbReference>
<dbReference type="GO" id="GO:0050645">
    <property type="term" value="F:limonoid glucosyltransferase activity"/>
    <property type="evidence" value="ECO:0007669"/>
    <property type="project" value="UniProtKB-EC"/>
</dbReference>
<dbReference type="SUPFAM" id="SSF53756">
    <property type="entry name" value="UDP-Glycosyltransferase/glycogen phosphorylase"/>
    <property type="match status" value="2"/>
</dbReference>
<keyword evidence="2 3" id="KW-0808">Transferase</keyword>
<dbReference type="EC" id="2.4.1.210" evidence="3"/>
<evidence type="ECO:0000256" key="1">
    <source>
        <dbReference type="ARBA" id="ARBA00009995"/>
    </source>
</evidence>
<dbReference type="PROSITE" id="PS00375">
    <property type="entry name" value="UDPGT"/>
    <property type="match status" value="2"/>
</dbReference>
<sequence length="1119" mass="125380">MLAFMCVLKNNRVKYVFSPELFVLVFIREQPILGSSIIYFCACIIVSSTKTDLRLLIFSGRATLRIFLFQVSFWRNLHSMYYTQLQETFGMPFYSVPTNLRVQSQERKKKQNKRKMASNEAPIHILLVSFPAQGHINPLLRLGKCLAAKGASVIFTTTEKAGKDMGIVDDITNKLATPIGDGSLIFEFFDHSLLDNGSVNHAELERIGRQFVSQMIKNHADSNKPISCVINNPFLPWVCDIAFEHNIPSALLWTNSSAVFAVCYDYVHKLVPFPSNEEPYIDVQLNSSIVLKYNEIPDYIHPFNPFPILGTLTTAQIKDMSKVFCVLVDTFEELEHDFIDYISKKSITIRHVGPLFKNPKANGASNNTLGDFTKSNDDSTIIEWLNTKPKGSVVYISFGTIVNHTQEQVNEIAYGLLNSQVSFLWVLKQHVFPDGFLEETSGRGKVVKWSPQEQVLAHSSVACFITHCGWNSSMEAITLGVPMLTFPAFGDQLTNAKFLVDVFGAGIRLGYGDKKLVTRDEVKKCLLEAITGEKAERLKQNAMKWKTAAEDAMAVGGSSDRHLDAFIQDIKKHGTGNIQKMQVMEMGSFSYFGLRIGRERPCYPIYYHRLIRLLKFPLCSRVDILLLSLLNLRVQSQERKKKQDKRKMASNEAPIQILLVSYPSYGHINSLLKLGKCLAAKGSSVIFTTTQKAGKDMETANNITNKTTTPIGKGFLTFDLFDDGLKDDDPMRTSLGDYTSQLEHVGKLYVSQLIKNHAESKTPISCIINNIFISWVCDVATEHKIPFAILFNESSAVFTCYYNYFHKLVPFPSKTEPCIDVQLPSVVLKHSEIPVLLHPSNTYPFLGPLILGQIKNLSKALCVFVDTYEELEPDFIDYISEKSIIIRPIGPVFNNPNIIGASNIRRDFVKTDDSTIIEWLNSKPKGSVVYVSFGTIVQLPPEQVNEIAYGLLNSQVTFLWAKKKHDDLPHGFLEETSGRGKVVKWSPQEQVLAHPSVACFITHCGWNSTIESLASGVPVLTFPVFGDQPTNAKFLVDVFGVGIRLGYSGAENRLITRDEVKKCLLEATTGEKAEELKKNAIKWKKAAEDAVAVGGSSDRYLDAFIEEVAKQGAVNFQKI</sequence>
<keyword evidence="3" id="KW-0328">Glycosyltransferase</keyword>
<reference evidence="3" key="1">
    <citation type="journal article" date="2018" name="Nat. Plants">
        <title>Whole-genome landscape of Medicago truncatula symbiotic genes.</title>
        <authorList>
            <person name="Pecrix Y."/>
            <person name="Gamas P."/>
            <person name="Carrere S."/>
        </authorList>
    </citation>
    <scope>NUCLEOTIDE SEQUENCE</scope>
    <source>
        <tissue evidence="3">Leaves</tissue>
    </source>
</reference>
<gene>
    <name evidence="3" type="ORF">MtrunA17_Chr1g0207951</name>
</gene>
<comment type="similarity">
    <text evidence="1">Belongs to the UDP-glycosyltransferase family.</text>
</comment>
<dbReference type="InterPro" id="IPR035595">
    <property type="entry name" value="UDP_glycos_trans_CS"/>
</dbReference>
<accession>A0A396JYC2</accession>
<dbReference type="Proteomes" id="UP000265566">
    <property type="component" value="Chromosome 1"/>
</dbReference>
<dbReference type="EMBL" id="PSQE01000001">
    <property type="protein sequence ID" value="RHN82254.1"/>
    <property type="molecule type" value="Genomic_DNA"/>
</dbReference>
<dbReference type="Gramene" id="rna6400">
    <property type="protein sequence ID" value="RHN82254.1"/>
    <property type="gene ID" value="gene6400"/>
</dbReference>
<organism evidence="3">
    <name type="scientific">Medicago truncatula</name>
    <name type="common">Barrel medic</name>
    <name type="synonym">Medicago tribuloides</name>
    <dbReference type="NCBI Taxonomy" id="3880"/>
    <lineage>
        <taxon>Eukaryota</taxon>
        <taxon>Viridiplantae</taxon>
        <taxon>Streptophyta</taxon>
        <taxon>Embryophyta</taxon>
        <taxon>Tracheophyta</taxon>
        <taxon>Spermatophyta</taxon>
        <taxon>Magnoliopsida</taxon>
        <taxon>eudicotyledons</taxon>
        <taxon>Gunneridae</taxon>
        <taxon>Pentapetalae</taxon>
        <taxon>rosids</taxon>
        <taxon>fabids</taxon>
        <taxon>Fabales</taxon>
        <taxon>Fabaceae</taxon>
        <taxon>Papilionoideae</taxon>
        <taxon>50 kb inversion clade</taxon>
        <taxon>NPAAA clade</taxon>
        <taxon>Hologalegina</taxon>
        <taxon>IRL clade</taxon>
        <taxon>Trifolieae</taxon>
        <taxon>Medicago</taxon>
    </lineage>
</organism>
<comment type="caution">
    <text evidence="3">The sequence shown here is derived from an EMBL/GenBank/DDBJ whole genome shotgun (WGS) entry which is preliminary data.</text>
</comment>
<dbReference type="PANTHER" id="PTHR11926">
    <property type="entry name" value="GLUCOSYL/GLUCURONOSYL TRANSFERASES"/>
    <property type="match status" value="1"/>
</dbReference>
<dbReference type="PANTHER" id="PTHR11926:SF1541">
    <property type="entry name" value="GLYCOSYLTRANSFERASE"/>
    <property type="match status" value="1"/>
</dbReference>